<dbReference type="SUPFAM" id="SSF55729">
    <property type="entry name" value="Acyl-CoA N-acyltransferases (Nat)"/>
    <property type="match status" value="1"/>
</dbReference>
<feature type="domain" description="N-acetyltransferase" evidence="3">
    <location>
        <begin position="10"/>
        <end position="147"/>
    </location>
</feature>
<keyword evidence="2 4" id="KW-0012">Acyltransferase</keyword>
<dbReference type="EC" id="2.3.1.-" evidence="4"/>
<dbReference type="InterPro" id="IPR000182">
    <property type="entry name" value="GNAT_dom"/>
</dbReference>
<keyword evidence="1 4" id="KW-0808">Transferase</keyword>
<dbReference type="PANTHER" id="PTHR43800">
    <property type="entry name" value="PEPTIDYL-LYSINE N-ACETYLTRANSFERASE YJAB"/>
    <property type="match status" value="1"/>
</dbReference>
<dbReference type="AlphaFoldDB" id="A0A9D1WQT3"/>
<protein>
    <submittedName>
        <fullName evidence="4">GNAT family N-acetyltransferase</fullName>
        <ecNumber evidence="4">2.3.1.-</ecNumber>
    </submittedName>
</protein>
<dbReference type="InterPro" id="IPR016181">
    <property type="entry name" value="Acyl_CoA_acyltransferase"/>
</dbReference>
<dbReference type="CDD" id="cd04301">
    <property type="entry name" value="NAT_SF"/>
    <property type="match status" value="1"/>
</dbReference>
<dbReference type="Gene3D" id="3.40.630.30">
    <property type="match status" value="1"/>
</dbReference>
<comment type="caution">
    <text evidence="4">The sequence shown here is derived from an EMBL/GenBank/DDBJ whole genome shotgun (WGS) entry which is preliminary data.</text>
</comment>
<dbReference type="PANTHER" id="PTHR43800:SF1">
    <property type="entry name" value="PEPTIDYL-LYSINE N-ACETYLTRANSFERASE YJAB"/>
    <property type="match status" value="1"/>
</dbReference>
<sequence>MKLEAFPPQARTKQLLGQLFAVWLASVRATHTFLTEEEIQAIAPQVPDALAQVPTLVVAWEGEEPAGFLGVDGQRIEMLFLAPQHRGRGLGRQLLTYGVEHCGARQVCVNEQNPQARGFYEHLGFRVRRRTATDEQGRPYPLLYLAL</sequence>
<gene>
    <name evidence="4" type="ORF">H9736_02975</name>
</gene>
<dbReference type="EMBL" id="DXES01000060">
    <property type="protein sequence ID" value="HIX65191.1"/>
    <property type="molecule type" value="Genomic_DNA"/>
</dbReference>
<evidence type="ECO:0000313" key="4">
    <source>
        <dbReference type="EMBL" id="HIX65191.1"/>
    </source>
</evidence>
<accession>A0A9D1WQT3</accession>
<dbReference type="Pfam" id="PF13673">
    <property type="entry name" value="Acetyltransf_10"/>
    <property type="match status" value="1"/>
</dbReference>
<evidence type="ECO:0000256" key="2">
    <source>
        <dbReference type="ARBA" id="ARBA00023315"/>
    </source>
</evidence>
<dbReference type="GO" id="GO:0016747">
    <property type="term" value="F:acyltransferase activity, transferring groups other than amino-acyl groups"/>
    <property type="evidence" value="ECO:0007669"/>
    <property type="project" value="InterPro"/>
</dbReference>
<organism evidence="4 5">
    <name type="scientific">Candidatus Anaerotruncus excrementipullorum</name>
    <dbReference type="NCBI Taxonomy" id="2838465"/>
    <lineage>
        <taxon>Bacteria</taxon>
        <taxon>Bacillati</taxon>
        <taxon>Bacillota</taxon>
        <taxon>Clostridia</taxon>
        <taxon>Eubacteriales</taxon>
        <taxon>Oscillospiraceae</taxon>
        <taxon>Anaerotruncus</taxon>
    </lineage>
</organism>
<dbReference type="PROSITE" id="PS51186">
    <property type="entry name" value="GNAT"/>
    <property type="match status" value="1"/>
</dbReference>
<evidence type="ECO:0000259" key="3">
    <source>
        <dbReference type="PROSITE" id="PS51186"/>
    </source>
</evidence>
<proteinExistence type="predicted"/>
<reference evidence="4" key="1">
    <citation type="journal article" date="2021" name="PeerJ">
        <title>Extensive microbial diversity within the chicken gut microbiome revealed by metagenomics and culture.</title>
        <authorList>
            <person name="Gilroy R."/>
            <person name="Ravi A."/>
            <person name="Getino M."/>
            <person name="Pursley I."/>
            <person name="Horton D.L."/>
            <person name="Alikhan N.F."/>
            <person name="Baker D."/>
            <person name="Gharbi K."/>
            <person name="Hall N."/>
            <person name="Watson M."/>
            <person name="Adriaenssens E.M."/>
            <person name="Foster-Nyarko E."/>
            <person name="Jarju S."/>
            <person name="Secka A."/>
            <person name="Antonio M."/>
            <person name="Oren A."/>
            <person name="Chaudhuri R.R."/>
            <person name="La Ragione R."/>
            <person name="Hildebrand F."/>
            <person name="Pallen M.J."/>
        </authorList>
    </citation>
    <scope>NUCLEOTIDE SEQUENCE</scope>
    <source>
        <strain evidence="4">CHK188-5543</strain>
    </source>
</reference>
<evidence type="ECO:0000256" key="1">
    <source>
        <dbReference type="ARBA" id="ARBA00022679"/>
    </source>
</evidence>
<reference evidence="4" key="2">
    <citation type="submission" date="2021-04" db="EMBL/GenBank/DDBJ databases">
        <authorList>
            <person name="Gilroy R."/>
        </authorList>
    </citation>
    <scope>NUCLEOTIDE SEQUENCE</scope>
    <source>
        <strain evidence="4">CHK188-5543</strain>
    </source>
</reference>
<dbReference type="Proteomes" id="UP000886800">
    <property type="component" value="Unassembled WGS sequence"/>
</dbReference>
<name>A0A9D1WQT3_9FIRM</name>
<evidence type="ECO:0000313" key="5">
    <source>
        <dbReference type="Proteomes" id="UP000886800"/>
    </source>
</evidence>